<evidence type="ECO:0000313" key="2">
    <source>
        <dbReference type="EMBL" id="NJB97771.1"/>
    </source>
</evidence>
<organism evidence="2 3">
    <name type="scientific">Sphingomonas trueperi</name>
    <dbReference type="NCBI Taxonomy" id="53317"/>
    <lineage>
        <taxon>Bacteria</taxon>
        <taxon>Pseudomonadati</taxon>
        <taxon>Pseudomonadota</taxon>
        <taxon>Alphaproteobacteria</taxon>
        <taxon>Sphingomonadales</taxon>
        <taxon>Sphingomonadaceae</taxon>
        <taxon>Sphingomonas</taxon>
    </lineage>
</organism>
<evidence type="ECO:0000313" key="3">
    <source>
        <dbReference type="Proteomes" id="UP000531251"/>
    </source>
</evidence>
<keyword evidence="3" id="KW-1185">Reference proteome</keyword>
<gene>
    <name evidence="2" type="ORF">GGR89_002086</name>
</gene>
<protein>
    <submittedName>
        <fullName evidence="2">Uncharacterized protein</fullName>
    </submittedName>
</protein>
<accession>A0A7X6BDC9</accession>
<feature type="compositionally biased region" description="Basic and acidic residues" evidence="1">
    <location>
        <begin position="1"/>
        <end position="12"/>
    </location>
</feature>
<comment type="caution">
    <text evidence="2">The sequence shown here is derived from an EMBL/GenBank/DDBJ whole genome shotgun (WGS) entry which is preliminary data.</text>
</comment>
<sequence>MDPGFRRDDEGMGRPYRLASVPQNSALKPKVKVRPLVV</sequence>
<dbReference type="AlphaFoldDB" id="A0A7X6BDC9"/>
<feature type="region of interest" description="Disordered" evidence="1">
    <location>
        <begin position="1"/>
        <end position="23"/>
    </location>
</feature>
<proteinExistence type="predicted"/>
<evidence type="ECO:0000256" key="1">
    <source>
        <dbReference type="SAM" id="MobiDB-lite"/>
    </source>
</evidence>
<dbReference type="EMBL" id="JAATJB010000005">
    <property type="protein sequence ID" value="NJB97771.1"/>
    <property type="molecule type" value="Genomic_DNA"/>
</dbReference>
<dbReference type="Proteomes" id="UP000531251">
    <property type="component" value="Unassembled WGS sequence"/>
</dbReference>
<name>A0A7X6BDC9_9SPHN</name>
<reference evidence="2 3" key="1">
    <citation type="submission" date="2020-03" db="EMBL/GenBank/DDBJ databases">
        <title>Genomic Encyclopedia of Type Strains, Phase IV (KMG-IV): sequencing the most valuable type-strain genomes for metagenomic binning, comparative biology and taxonomic classification.</title>
        <authorList>
            <person name="Goeker M."/>
        </authorList>
    </citation>
    <scope>NUCLEOTIDE SEQUENCE [LARGE SCALE GENOMIC DNA]</scope>
    <source>
        <strain evidence="2 3">DSM 7225</strain>
    </source>
</reference>